<keyword evidence="3" id="KW-1185">Reference proteome</keyword>
<gene>
    <name evidence="2" type="ORF">H4N64_43960</name>
</gene>
<feature type="chain" id="PRO_5031317411" evidence="1">
    <location>
        <begin position="29"/>
        <end position="48"/>
    </location>
</feature>
<evidence type="ECO:0000313" key="2">
    <source>
        <dbReference type="EMBL" id="MBC2908319.1"/>
    </source>
</evidence>
<organism evidence="2 3">
    <name type="scientific">Streptomyces cupreus</name>
    <dbReference type="NCBI Taxonomy" id="2759956"/>
    <lineage>
        <taxon>Bacteria</taxon>
        <taxon>Bacillati</taxon>
        <taxon>Actinomycetota</taxon>
        <taxon>Actinomycetes</taxon>
        <taxon>Kitasatosporales</taxon>
        <taxon>Streptomycetaceae</taxon>
        <taxon>Streptomyces</taxon>
    </lineage>
</organism>
<dbReference type="AlphaFoldDB" id="A0A7X1ME85"/>
<name>A0A7X1ME85_9ACTN</name>
<reference evidence="2 3" key="1">
    <citation type="submission" date="2020-08" db="EMBL/GenBank/DDBJ databases">
        <title>Streptomyces sp. PSKA01 genome sequencing and assembly.</title>
        <authorList>
            <person name="Mandal S."/>
            <person name="Maiti P.K."/>
            <person name="Das P."/>
        </authorList>
    </citation>
    <scope>NUCLEOTIDE SEQUENCE [LARGE SCALE GENOMIC DNA]</scope>
    <source>
        <strain evidence="2 3">PSKA01</strain>
    </source>
</reference>
<keyword evidence="1" id="KW-0732">Signal</keyword>
<feature type="non-terminal residue" evidence="2">
    <location>
        <position position="48"/>
    </location>
</feature>
<accession>A0A7X1ME85</accession>
<sequence>MKVRVTTAALTAIAIATGVHLAPTTASAATHTAAGPTEFTVDTTTDAA</sequence>
<evidence type="ECO:0000313" key="3">
    <source>
        <dbReference type="Proteomes" id="UP000584670"/>
    </source>
</evidence>
<dbReference type="Proteomes" id="UP000584670">
    <property type="component" value="Unassembled WGS sequence"/>
</dbReference>
<comment type="caution">
    <text evidence="2">The sequence shown here is derived from an EMBL/GenBank/DDBJ whole genome shotgun (WGS) entry which is preliminary data.</text>
</comment>
<feature type="signal peptide" evidence="1">
    <location>
        <begin position="1"/>
        <end position="28"/>
    </location>
</feature>
<evidence type="ECO:0000256" key="1">
    <source>
        <dbReference type="SAM" id="SignalP"/>
    </source>
</evidence>
<dbReference type="EMBL" id="JACMSF010000146">
    <property type="protein sequence ID" value="MBC2908319.1"/>
    <property type="molecule type" value="Genomic_DNA"/>
</dbReference>
<protein>
    <submittedName>
        <fullName evidence="2">Uncharacterized protein</fullName>
    </submittedName>
</protein>
<proteinExistence type="predicted"/>